<dbReference type="Pfam" id="PF01370">
    <property type="entry name" value="Epimerase"/>
    <property type="match status" value="1"/>
</dbReference>
<evidence type="ECO:0000256" key="1">
    <source>
        <dbReference type="ARBA" id="ARBA00007637"/>
    </source>
</evidence>
<dbReference type="PANTHER" id="PTHR42687">
    <property type="entry name" value="L-THREONINE 3-DEHYDROGENASE"/>
    <property type="match status" value="1"/>
</dbReference>
<dbReference type="InterPro" id="IPR051225">
    <property type="entry name" value="NAD(P)_epim/dehydratase"/>
</dbReference>
<organism evidence="3 4">
    <name type="scientific">Negadavirga shengliensis</name>
    <dbReference type="NCBI Taxonomy" id="1389218"/>
    <lineage>
        <taxon>Bacteria</taxon>
        <taxon>Pseudomonadati</taxon>
        <taxon>Bacteroidota</taxon>
        <taxon>Cytophagia</taxon>
        <taxon>Cytophagales</taxon>
        <taxon>Cyclobacteriaceae</taxon>
        <taxon>Negadavirga</taxon>
    </lineage>
</organism>
<dbReference type="Gene3D" id="3.40.50.720">
    <property type="entry name" value="NAD(P)-binding Rossmann-like Domain"/>
    <property type="match status" value="1"/>
</dbReference>
<dbReference type="Proteomes" id="UP001595818">
    <property type="component" value="Unassembled WGS sequence"/>
</dbReference>
<comment type="similarity">
    <text evidence="1">Belongs to the NAD(P)-dependent epimerase/dehydratase family.</text>
</comment>
<dbReference type="SUPFAM" id="SSF51735">
    <property type="entry name" value="NAD(P)-binding Rossmann-fold domains"/>
    <property type="match status" value="1"/>
</dbReference>
<dbReference type="RefSeq" id="WP_377066826.1">
    <property type="nucleotide sequence ID" value="NZ_JBHSJJ010000012.1"/>
</dbReference>
<evidence type="ECO:0000259" key="2">
    <source>
        <dbReference type="Pfam" id="PF01370"/>
    </source>
</evidence>
<protein>
    <submittedName>
        <fullName evidence="3">NAD-dependent epimerase/dehydratase family protein</fullName>
    </submittedName>
</protein>
<keyword evidence="4" id="KW-1185">Reference proteome</keyword>
<dbReference type="EMBL" id="JBHSJJ010000012">
    <property type="protein sequence ID" value="MFC4873705.1"/>
    <property type="molecule type" value="Genomic_DNA"/>
</dbReference>
<proteinExistence type="inferred from homology"/>
<gene>
    <name evidence="3" type="ORF">ACFPFU_18530</name>
</gene>
<dbReference type="PANTHER" id="PTHR42687:SF1">
    <property type="entry name" value="L-THREONINE 3-DEHYDROGENASE, MITOCHONDRIAL"/>
    <property type="match status" value="1"/>
</dbReference>
<name>A0ABV9T4S5_9BACT</name>
<comment type="caution">
    <text evidence="3">The sequence shown here is derived from an EMBL/GenBank/DDBJ whole genome shotgun (WGS) entry which is preliminary data.</text>
</comment>
<feature type="domain" description="NAD-dependent epimerase/dehydratase" evidence="2">
    <location>
        <begin position="4"/>
        <end position="234"/>
    </location>
</feature>
<reference evidence="4" key="1">
    <citation type="journal article" date="2019" name="Int. J. Syst. Evol. Microbiol.">
        <title>The Global Catalogue of Microorganisms (GCM) 10K type strain sequencing project: providing services to taxonomists for standard genome sequencing and annotation.</title>
        <authorList>
            <consortium name="The Broad Institute Genomics Platform"/>
            <consortium name="The Broad Institute Genome Sequencing Center for Infectious Disease"/>
            <person name="Wu L."/>
            <person name="Ma J."/>
        </authorList>
    </citation>
    <scope>NUCLEOTIDE SEQUENCE [LARGE SCALE GENOMIC DNA]</scope>
    <source>
        <strain evidence="4">CGMCC 4.7466</strain>
    </source>
</reference>
<evidence type="ECO:0000313" key="4">
    <source>
        <dbReference type="Proteomes" id="UP001595818"/>
    </source>
</evidence>
<accession>A0ABV9T4S5</accession>
<dbReference type="InterPro" id="IPR001509">
    <property type="entry name" value="Epimerase_deHydtase"/>
</dbReference>
<sequence>MDKILVTGAGGQLGTELTQALADKHGAENVWATDINPEMREKFEYCHFRTLDVLDGEAVRKLIENEAITQVYHLAAVLSASGENNPLFAWRLNMESLLSLLELAKSIKLDRIFWPSSIAVFGPNAPKTHTSQFAVKEPTTVYGISKLAGERWCEYYHKKHRVDVRSLRYPGLVGYKSLPGGGTTDYAVDIYHKAINNQNFGCFLKPDTRLPMMYMPDAIKATLRLMDSPSENIKIRSSYNLAAISFTPEEIYESIKAHLPDFSIEYKPDYRQQIAEGWPQCIDDSAARKDWGWHHDYDLEDMTQDILANLPEYIPYLHKQQ</sequence>
<dbReference type="InterPro" id="IPR036291">
    <property type="entry name" value="NAD(P)-bd_dom_sf"/>
</dbReference>
<evidence type="ECO:0000313" key="3">
    <source>
        <dbReference type="EMBL" id="MFC4873705.1"/>
    </source>
</evidence>